<sequence>GGGCNSQAIAPGPFSGYLDEFRVYSRELSATEVYALTKDKTCIDGIMDGDETDIDCGGSCPVCGVYQMCKVDLDCATGSNSIACLNGYCE</sequence>
<protein>
    <submittedName>
        <fullName evidence="1">Uncharacterized protein</fullName>
    </submittedName>
</protein>
<accession>A0A820J896</accession>
<organism evidence="1 2">
    <name type="scientific">Adineta steineri</name>
    <dbReference type="NCBI Taxonomy" id="433720"/>
    <lineage>
        <taxon>Eukaryota</taxon>
        <taxon>Metazoa</taxon>
        <taxon>Spiralia</taxon>
        <taxon>Gnathifera</taxon>
        <taxon>Rotifera</taxon>
        <taxon>Eurotatoria</taxon>
        <taxon>Bdelloidea</taxon>
        <taxon>Adinetida</taxon>
        <taxon>Adinetidae</taxon>
        <taxon>Adineta</taxon>
    </lineage>
</organism>
<evidence type="ECO:0000313" key="1">
    <source>
        <dbReference type="EMBL" id="CAF4321648.1"/>
    </source>
</evidence>
<feature type="non-terminal residue" evidence="1">
    <location>
        <position position="90"/>
    </location>
</feature>
<proteinExistence type="predicted"/>
<evidence type="ECO:0000313" key="2">
    <source>
        <dbReference type="Proteomes" id="UP000663844"/>
    </source>
</evidence>
<gene>
    <name evidence="1" type="ORF">OXD698_LOCUS47208</name>
</gene>
<dbReference type="EMBL" id="CAJOAZ010018013">
    <property type="protein sequence ID" value="CAF4321648.1"/>
    <property type="molecule type" value="Genomic_DNA"/>
</dbReference>
<dbReference type="AlphaFoldDB" id="A0A820J896"/>
<feature type="non-terminal residue" evidence="1">
    <location>
        <position position="1"/>
    </location>
</feature>
<dbReference type="InterPro" id="IPR013320">
    <property type="entry name" value="ConA-like_dom_sf"/>
</dbReference>
<name>A0A820J896_9BILA</name>
<dbReference type="Proteomes" id="UP000663844">
    <property type="component" value="Unassembled WGS sequence"/>
</dbReference>
<comment type="caution">
    <text evidence="1">The sequence shown here is derived from an EMBL/GenBank/DDBJ whole genome shotgun (WGS) entry which is preliminary data.</text>
</comment>
<reference evidence="1" key="1">
    <citation type="submission" date="2021-02" db="EMBL/GenBank/DDBJ databases">
        <authorList>
            <person name="Nowell W R."/>
        </authorList>
    </citation>
    <scope>NUCLEOTIDE SEQUENCE</scope>
</reference>
<dbReference type="SUPFAM" id="SSF49899">
    <property type="entry name" value="Concanavalin A-like lectins/glucanases"/>
    <property type="match status" value="1"/>
</dbReference>
<dbReference type="Gene3D" id="2.60.120.200">
    <property type="match status" value="1"/>
</dbReference>